<dbReference type="FunFam" id="1.20.1070.10:FF:000030">
    <property type="entry name" value="trace amine-associated receptor 1"/>
    <property type="match status" value="1"/>
</dbReference>
<evidence type="ECO:0000256" key="6">
    <source>
        <dbReference type="ARBA" id="ARBA00023136"/>
    </source>
</evidence>
<evidence type="ECO:0000256" key="12">
    <source>
        <dbReference type="RuleBase" id="RU000688"/>
    </source>
</evidence>
<evidence type="ECO:0000256" key="8">
    <source>
        <dbReference type="ARBA" id="ARBA00023170"/>
    </source>
</evidence>
<proteinExistence type="inferred from homology"/>
<evidence type="ECO:0000313" key="16">
    <source>
        <dbReference type="Proteomes" id="UP000018467"/>
    </source>
</evidence>
<feature type="transmembrane region" description="Helical" evidence="13">
    <location>
        <begin position="160"/>
        <end position="186"/>
    </location>
</feature>
<dbReference type="PRINTS" id="PR01830">
    <property type="entry name" value="TRACEAMINER"/>
</dbReference>
<evidence type="ECO:0000256" key="5">
    <source>
        <dbReference type="ARBA" id="ARBA00023040"/>
    </source>
</evidence>
<evidence type="ECO:0000256" key="10">
    <source>
        <dbReference type="ARBA" id="ARBA00023224"/>
    </source>
</evidence>
<reference evidence="15" key="4">
    <citation type="submission" date="2025-09" db="UniProtKB">
        <authorList>
            <consortium name="Ensembl"/>
        </authorList>
    </citation>
    <scope>IDENTIFICATION</scope>
</reference>
<dbReference type="Ensembl" id="ENSAMXT00000049150.1">
    <property type="protein sequence ID" value="ENSAMXP00000031861.1"/>
    <property type="gene ID" value="ENSAMXG00000031788.1"/>
</dbReference>
<dbReference type="GO" id="GO:0005886">
    <property type="term" value="C:plasma membrane"/>
    <property type="evidence" value="ECO:0007669"/>
    <property type="project" value="UniProtKB-SubCell"/>
</dbReference>
<keyword evidence="7" id="KW-1015">Disulfide bond</keyword>
<keyword evidence="8 12" id="KW-0675">Receptor</keyword>
<evidence type="ECO:0000256" key="13">
    <source>
        <dbReference type="SAM" id="Phobius"/>
    </source>
</evidence>
<dbReference type="Pfam" id="PF00001">
    <property type="entry name" value="7tm_1"/>
    <property type="match status" value="1"/>
</dbReference>
<organism evidence="15 16">
    <name type="scientific">Astyanax mexicanus</name>
    <name type="common">Blind cave fish</name>
    <name type="synonym">Astyanax fasciatus mexicanus</name>
    <dbReference type="NCBI Taxonomy" id="7994"/>
    <lineage>
        <taxon>Eukaryota</taxon>
        <taxon>Metazoa</taxon>
        <taxon>Chordata</taxon>
        <taxon>Craniata</taxon>
        <taxon>Vertebrata</taxon>
        <taxon>Euteleostomi</taxon>
        <taxon>Actinopterygii</taxon>
        <taxon>Neopterygii</taxon>
        <taxon>Teleostei</taxon>
        <taxon>Ostariophysi</taxon>
        <taxon>Characiformes</taxon>
        <taxon>Characoidei</taxon>
        <taxon>Acestrorhamphidae</taxon>
        <taxon>Acestrorhamphinae</taxon>
        <taxon>Astyanax</taxon>
    </lineage>
</organism>
<feature type="transmembrane region" description="Helical" evidence="13">
    <location>
        <begin position="47"/>
        <end position="68"/>
    </location>
</feature>
<dbReference type="SUPFAM" id="SSF81321">
    <property type="entry name" value="Family A G protein-coupled receptor-like"/>
    <property type="match status" value="1"/>
</dbReference>
<reference evidence="15" key="3">
    <citation type="submission" date="2025-08" db="UniProtKB">
        <authorList>
            <consortium name="Ensembl"/>
        </authorList>
    </citation>
    <scope>IDENTIFICATION</scope>
</reference>
<feature type="transmembrane region" description="Helical" evidence="13">
    <location>
        <begin position="80"/>
        <end position="98"/>
    </location>
</feature>
<feature type="transmembrane region" description="Helical" evidence="13">
    <location>
        <begin position="118"/>
        <end position="139"/>
    </location>
</feature>
<reference evidence="16" key="2">
    <citation type="journal article" date="2014" name="Nat. Commun.">
        <title>The cavefish genome reveals candidate genes for eye loss.</title>
        <authorList>
            <person name="McGaugh S.E."/>
            <person name="Gross J.B."/>
            <person name="Aken B."/>
            <person name="Blin M."/>
            <person name="Borowsky R."/>
            <person name="Chalopin D."/>
            <person name="Hinaux H."/>
            <person name="Jeffery W.R."/>
            <person name="Keene A."/>
            <person name="Ma L."/>
            <person name="Minx P."/>
            <person name="Murphy D."/>
            <person name="O'Quin K.E."/>
            <person name="Retaux S."/>
            <person name="Rohner N."/>
            <person name="Searle S.M."/>
            <person name="Stahl B.A."/>
            <person name="Tabin C."/>
            <person name="Volff J.N."/>
            <person name="Yoshizawa M."/>
            <person name="Warren W.C."/>
        </authorList>
    </citation>
    <scope>NUCLEOTIDE SEQUENCE [LARGE SCALE GENOMIC DNA]</scope>
    <source>
        <strain evidence="16">female</strain>
    </source>
</reference>
<sequence>VHMLPLQRSYMKDIGVNQNWTTGNTSLCYDHHPNSCEKLIYPLLVRVATYFVIVLLTLCGNLMVIIAITHFKQLHTPTNYLTLSLAVADLLVGGIVMPPSMLRSVETCWYLGSLFCKIHSSLDITLSTASVLNLVFISIERYYAVCHPLLYHSKMTPFTTLVMITVCWIVAAAVGIVCPVLNVLGIEAYSDLLCEGSCAVVVGPMASLSVSMFSLYLPTIIMLSIYLKIYLVAQKQSRKVVHTLSQVNTSRGQSTNRKIDRKATKTLAFVMGAFLSFWAPFSIYTFILTVFRCDAVPQLFDGLGWIGYSSSACNPIVYAFFYRWFRKALRTILLGKIFLNNSSRINLTHHPLTSHTYTRSRDTSPASSRKPRILITCSIKRHSTHTPVRRIVWFIHFTKRYYLCVCFSRV</sequence>
<protein>
    <recommendedName>
        <fullName evidence="11">Trace amine-associated receptor 1</fullName>
    </recommendedName>
</protein>
<evidence type="ECO:0000256" key="1">
    <source>
        <dbReference type="ARBA" id="ARBA00004651"/>
    </source>
</evidence>
<dbReference type="InParanoid" id="A0A3B1IQ54"/>
<dbReference type="PANTHER" id="PTHR24249:SF415">
    <property type="entry name" value="TRACE AMINE-ASSOCIATED RECEPTOR 1"/>
    <property type="match status" value="1"/>
</dbReference>
<keyword evidence="3 12" id="KW-0812">Transmembrane</keyword>
<evidence type="ECO:0000256" key="9">
    <source>
        <dbReference type="ARBA" id="ARBA00023180"/>
    </source>
</evidence>
<feature type="domain" description="G-protein coupled receptors family 1 profile" evidence="14">
    <location>
        <begin position="60"/>
        <end position="318"/>
    </location>
</feature>
<dbReference type="InterPro" id="IPR000276">
    <property type="entry name" value="GPCR_Rhodpsn"/>
</dbReference>
<keyword evidence="4 13" id="KW-1133">Transmembrane helix</keyword>
<keyword evidence="10 12" id="KW-0807">Transducer</keyword>
<comment type="similarity">
    <text evidence="12">Belongs to the G-protein coupled receptor 1 family.</text>
</comment>
<feature type="transmembrane region" description="Helical" evidence="13">
    <location>
        <begin position="303"/>
        <end position="325"/>
    </location>
</feature>
<keyword evidence="9" id="KW-0325">Glycoprotein</keyword>
<dbReference type="PRINTS" id="PR00237">
    <property type="entry name" value="GPCRRHODOPSN"/>
</dbReference>
<evidence type="ECO:0000256" key="7">
    <source>
        <dbReference type="ARBA" id="ARBA00023157"/>
    </source>
</evidence>
<comment type="subcellular location">
    <subcellularLocation>
        <location evidence="1">Cell membrane</location>
        <topology evidence="1">Multi-pass membrane protein</topology>
    </subcellularLocation>
</comment>
<evidence type="ECO:0000256" key="2">
    <source>
        <dbReference type="ARBA" id="ARBA00022475"/>
    </source>
</evidence>
<keyword evidence="16" id="KW-1185">Reference proteome</keyword>
<keyword evidence="6 13" id="KW-0472">Membrane</keyword>
<dbReference type="GO" id="GO:0001594">
    <property type="term" value="F:trace-amine receptor activity"/>
    <property type="evidence" value="ECO:0007669"/>
    <property type="project" value="InterPro"/>
</dbReference>
<dbReference type="InterPro" id="IPR050569">
    <property type="entry name" value="TAAR"/>
</dbReference>
<dbReference type="PANTHER" id="PTHR24249">
    <property type="entry name" value="HISTAMINE RECEPTOR-RELATED G-PROTEIN COUPLED RECEPTOR"/>
    <property type="match status" value="1"/>
</dbReference>
<keyword evidence="2" id="KW-1003">Cell membrane</keyword>
<reference evidence="16" key="1">
    <citation type="submission" date="2013-03" db="EMBL/GenBank/DDBJ databases">
        <authorList>
            <person name="Jeffery W."/>
            <person name="Warren W."/>
            <person name="Wilson R.K."/>
        </authorList>
    </citation>
    <scope>NUCLEOTIDE SEQUENCE</scope>
    <source>
        <strain evidence="16">female</strain>
    </source>
</reference>
<evidence type="ECO:0000256" key="11">
    <source>
        <dbReference type="ARBA" id="ARBA00039439"/>
    </source>
</evidence>
<dbReference type="PROSITE" id="PS50262">
    <property type="entry name" value="G_PROTEIN_RECEP_F1_2"/>
    <property type="match status" value="1"/>
</dbReference>
<evidence type="ECO:0000313" key="15">
    <source>
        <dbReference type="Ensembl" id="ENSAMXP00000031861.1"/>
    </source>
</evidence>
<evidence type="ECO:0000256" key="3">
    <source>
        <dbReference type="ARBA" id="ARBA00022692"/>
    </source>
</evidence>
<dbReference type="PROSITE" id="PS00237">
    <property type="entry name" value="G_PROTEIN_RECEP_F1_1"/>
    <property type="match status" value="1"/>
</dbReference>
<dbReference type="SMART" id="SM01381">
    <property type="entry name" value="7TM_GPCR_Srsx"/>
    <property type="match status" value="1"/>
</dbReference>
<keyword evidence="5 12" id="KW-0297">G-protein coupled receptor</keyword>
<evidence type="ECO:0000259" key="14">
    <source>
        <dbReference type="PROSITE" id="PS50262"/>
    </source>
</evidence>
<dbReference type="GeneTree" id="ENSGT00950000182934"/>
<dbReference type="InterPro" id="IPR009132">
    <property type="entry name" value="TAAR_fam"/>
</dbReference>
<dbReference type="Proteomes" id="UP000018467">
    <property type="component" value="Unassembled WGS sequence"/>
</dbReference>
<dbReference type="InterPro" id="IPR017452">
    <property type="entry name" value="GPCR_Rhodpsn_7TM"/>
</dbReference>
<dbReference type="Gene3D" id="1.20.1070.10">
    <property type="entry name" value="Rhodopsin 7-helix transmembrane proteins"/>
    <property type="match status" value="1"/>
</dbReference>
<dbReference type="CDD" id="cd15314">
    <property type="entry name" value="7tmA_TAAR1"/>
    <property type="match status" value="1"/>
</dbReference>
<accession>A0A3B1IQ54</accession>
<feature type="transmembrane region" description="Helical" evidence="13">
    <location>
        <begin position="267"/>
        <end position="291"/>
    </location>
</feature>
<feature type="transmembrane region" description="Helical" evidence="13">
    <location>
        <begin position="206"/>
        <end position="229"/>
    </location>
</feature>
<dbReference type="AlphaFoldDB" id="A0A3B1IQ54"/>
<evidence type="ECO:0000256" key="4">
    <source>
        <dbReference type="ARBA" id="ARBA00022989"/>
    </source>
</evidence>
<name>A0A3B1IQ54_ASTMX</name>